<dbReference type="InterPro" id="IPR029063">
    <property type="entry name" value="SAM-dependent_MTases_sf"/>
</dbReference>
<keyword evidence="1" id="KW-0489">Methyltransferase</keyword>
<dbReference type="GO" id="GO:0032259">
    <property type="term" value="P:methylation"/>
    <property type="evidence" value="ECO:0007669"/>
    <property type="project" value="UniProtKB-KW"/>
</dbReference>
<accession>A0A809SB24</accession>
<dbReference type="AlphaFoldDB" id="A0A809SB24"/>
<dbReference type="GO" id="GO:0008168">
    <property type="term" value="F:methyltransferase activity"/>
    <property type="evidence" value="ECO:0007669"/>
    <property type="project" value="UniProtKB-KW"/>
</dbReference>
<proteinExistence type="predicted"/>
<dbReference type="EMBL" id="AP021857">
    <property type="protein sequence ID" value="BBO21294.1"/>
    <property type="molecule type" value="Genomic_DNA"/>
</dbReference>
<dbReference type="PANTHER" id="PTHR43861">
    <property type="entry name" value="TRANS-ACONITATE 2-METHYLTRANSFERASE-RELATED"/>
    <property type="match status" value="1"/>
</dbReference>
<evidence type="ECO:0000313" key="2">
    <source>
        <dbReference type="Proteomes" id="UP000662914"/>
    </source>
</evidence>
<name>A0A809SB24_9PROT</name>
<reference evidence="1" key="1">
    <citation type="journal article" name="DNA Res.">
        <title>The physiological potential of anammox bacteria as revealed by their core genome structure.</title>
        <authorList>
            <person name="Okubo T."/>
            <person name="Toyoda A."/>
            <person name="Fukuhara K."/>
            <person name="Uchiyama I."/>
            <person name="Harigaya Y."/>
            <person name="Kuroiwa M."/>
            <person name="Suzuki T."/>
            <person name="Murakami Y."/>
            <person name="Suwa Y."/>
            <person name="Takami H."/>
        </authorList>
    </citation>
    <scope>NUCLEOTIDE SEQUENCE</scope>
    <source>
        <strain evidence="1">317325-3</strain>
    </source>
</reference>
<gene>
    <name evidence="1" type="ORF">DSYM_19930</name>
</gene>
<dbReference type="CDD" id="cd02440">
    <property type="entry name" value="AdoMet_MTases"/>
    <property type="match status" value="1"/>
</dbReference>
<organism evidence="1 2">
    <name type="scientific">Candidatus Desulfobacillus denitrificans</name>
    <dbReference type="NCBI Taxonomy" id="2608985"/>
    <lineage>
        <taxon>Bacteria</taxon>
        <taxon>Pseudomonadati</taxon>
        <taxon>Pseudomonadota</taxon>
        <taxon>Betaproteobacteria</taxon>
        <taxon>Candidatus Desulfobacillus</taxon>
    </lineage>
</organism>
<protein>
    <submittedName>
        <fullName evidence="1">SAM-dependent methyltransferase</fullName>
    </submittedName>
</protein>
<sequence length="212" mass="23914">MSDAEIEAYYATERPELLRFLGPHGSFGRVLDIGCASGVLGMQLLRAGLAGTCDGIELHEAAARLAGTRLRRVWQGSLESVAGKVSWQDYDLIVMADVLEHLVDPWAALRRLRNEAAAGVRLLVSVPNVRHYRVSLPLLLRGEFRYEDAGIMDRTHLHFFTRGSLEETLKECGWAVRARGSNMRKRYRRRFMPTRLLEPFVAVQHFVLAVPS</sequence>
<dbReference type="Pfam" id="PF13489">
    <property type="entry name" value="Methyltransf_23"/>
    <property type="match status" value="1"/>
</dbReference>
<dbReference type="KEGG" id="ddz:DSYM_19930"/>
<dbReference type="Proteomes" id="UP000662914">
    <property type="component" value="Chromosome"/>
</dbReference>
<dbReference type="Gene3D" id="3.40.50.150">
    <property type="entry name" value="Vaccinia Virus protein VP39"/>
    <property type="match status" value="1"/>
</dbReference>
<dbReference type="SUPFAM" id="SSF53335">
    <property type="entry name" value="S-adenosyl-L-methionine-dependent methyltransferases"/>
    <property type="match status" value="1"/>
</dbReference>
<evidence type="ECO:0000313" key="1">
    <source>
        <dbReference type="EMBL" id="BBO21294.1"/>
    </source>
</evidence>
<keyword evidence="1" id="KW-0808">Transferase</keyword>